<dbReference type="Gene3D" id="2.60.120.650">
    <property type="entry name" value="Cupin"/>
    <property type="match status" value="3"/>
</dbReference>
<gene>
    <name evidence="11" type="ORF">RHSIM_Rhsim09G0070900</name>
</gene>
<dbReference type="AlphaFoldDB" id="A0A834GDV1"/>
<feature type="region of interest" description="Disordered" evidence="8">
    <location>
        <begin position="1"/>
        <end position="30"/>
    </location>
</feature>
<dbReference type="CDD" id="cd02208">
    <property type="entry name" value="cupin_RmlC-like"/>
    <property type="match status" value="1"/>
</dbReference>
<feature type="region of interest" description="Disordered" evidence="8">
    <location>
        <begin position="259"/>
        <end position="295"/>
    </location>
</feature>
<evidence type="ECO:0000313" key="11">
    <source>
        <dbReference type="EMBL" id="KAF7132499.1"/>
    </source>
</evidence>
<dbReference type="GO" id="GO:0031490">
    <property type="term" value="F:chromatin DNA binding"/>
    <property type="evidence" value="ECO:0007669"/>
    <property type="project" value="TreeGrafter"/>
</dbReference>
<dbReference type="Pfam" id="PF02373">
    <property type="entry name" value="JmjC"/>
    <property type="match status" value="1"/>
</dbReference>
<keyword evidence="4" id="KW-0805">Transcription regulation</keyword>
<evidence type="ECO:0000259" key="9">
    <source>
        <dbReference type="PROSITE" id="PS50089"/>
    </source>
</evidence>
<feature type="domain" description="RING-type" evidence="9">
    <location>
        <begin position="52"/>
        <end position="99"/>
    </location>
</feature>
<keyword evidence="7" id="KW-0863">Zinc-finger</keyword>
<dbReference type="GO" id="GO:0003712">
    <property type="term" value="F:transcription coregulator activity"/>
    <property type="evidence" value="ECO:0007669"/>
    <property type="project" value="TreeGrafter"/>
</dbReference>
<accession>A0A834GDV1</accession>
<evidence type="ECO:0000256" key="3">
    <source>
        <dbReference type="ARBA" id="ARBA00022723"/>
    </source>
</evidence>
<evidence type="ECO:0000259" key="10">
    <source>
        <dbReference type="PROSITE" id="PS51184"/>
    </source>
</evidence>
<dbReference type="EMBL" id="WJXA01000009">
    <property type="protein sequence ID" value="KAF7132499.1"/>
    <property type="molecule type" value="Genomic_DNA"/>
</dbReference>
<feature type="compositionally biased region" description="Basic and acidic residues" evidence="8">
    <location>
        <begin position="961"/>
        <end position="972"/>
    </location>
</feature>
<dbReference type="InterPro" id="IPR001841">
    <property type="entry name" value="Znf_RING"/>
</dbReference>
<dbReference type="Proteomes" id="UP000626092">
    <property type="component" value="Unassembled WGS sequence"/>
</dbReference>
<dbReference type="PROSITE" id="PS51184">
    <property type="entry name" value="JMJC"/>
    <property type="match status" value="1"/>
</dbReference>
<evidence type="ECO:0000256" key="4">
    <source>
        <dbReference type="ARBA" id="ARBA00023015"/>
    </source>
</evidence>
<dbReference type="OrthoDB" id="1667110at2759"/>
<evidence type="ECO:0000256" key="7">
    <source>
        <dbReference type="PROSITE-ProRule" id="PRU00175"/>
    </source>
</evidence>
<feature type="compositionally biased region" description="Basic and acidic residues" evidence="8">
    <location>
        <begin position="695"/>
        <end position="713"/>
    </location>
</feature>
<feature type="compositionally biased region" description="Basic residues" evidence="8">
    <location>
        <begin position="266"/>
        <end position="277"/>
    </location>
</feature>
<evidence type="ECO:0000256" key="2">
    <source>
        <dbReference type="ARBA" id="ARBA00006801"/>
    </source>
</evidence>
<reference evidence="11" key="1">
    <citation type="submission" date="2019-11" db="EMBL/GenBank/DDBJ databases">
        <authorList>
            <person name="Liu Y."/>
            <person name="Hou J."/>
            <person name="Li T.-Q."/>
            <person name="Guan C.-H."/>
            <person name="Wu X."/>
            <person name="Wu H.-Z."/>
            <person name="Ling F."/>
            <person name="Zhang R."/>
            <person name="Shi X.-G."/>
            <person name="Ren J.-P."/>
            <person name="Chen E.-F."/>
            <person name="Sun J.-M."/>
        </authorList>
    </citation>
    <scope>NUCLEOTIDE SEQUENCE</scope>
    <source>
        <strain evidence="11">Adult_tree_wgs_1</strain>
        <tissue evidence="11">Leaves</tissue>
    </source>
</reference>
<keyword evidence="12" id="KW-1185">Reference proteome</keyword>
<evidence type="ECO:0000313" key="12">
    <source>
        <dbReference type="Proteomes" id="UP000626092"/>
    </source>
</evidence>
<protein>
    <recommendedName>
        <fullName evidence="13">Lysine-specific demethylase JMJ25-like</fullName>
    </recommendedName>
</protein>
<dbReference type="InterPro" id="IPR045109">
    <property type="entry name" value="LSDs-like"/>
</dbReference>
<dbReference type="GO" id="GO:0000785">
    <property type="term" value="C:chromatin"/>
    <property type="evidence" value="ECO:0007669"/>
    <property type="project" value="TreeGrafter"/>
</dbReference>
<feature type="region of interest" description="Disordered" evidence="8">
    <location>
        <begin position="754"/>
        <end position="779"/>
    </location>
</feature>
<comment type="similarity">
    <text evidence="2">Belongs to the JARID1 histone demethylase family.</text>
</comment>
<feature type="region of interest" description="Disordered" evidence="8">
    <location>
        <begin position="931"/>
        <end position="1021"/>
    </location>
</feature>
<feature type="compositionally biased region" description="Basic and acidic residues" evidence="8">
    <location>
        <begin position="993"/>
        <end position="1015"/>
    </location>
</feature>
<comment type="subcellular location">
    <subcellularLocation>
        <location evidence="1">Nucleus</location>
    </subcellularLocation>
</comment>
<dbReference type="InterPro" id="IPR018866">
    <property type="entry name" value="Znf-4CXXC_R1"/>
</dbReference>
<evidence type="ECO:0000256" key="8">
    <source>
        <dbReference type="SAM" id="MobiDB-lite"/>
    </source>
</evidence>
<dbReference type="GO" id="GO:0006357">
    <property type="term" value="P:regulation of transcription by RNA polymerase II"/>
    <property type="evidence" value="ECO:0007669"/>
    <property type="project" value="TreeGrafter"/>
</dbReference>
<feature type="compositionally biased region" description="Basic and acidic residues" evidence="8">
    <location>
        <begin position="278"/>
        <end position="289"/>
    </location>
</feature>
<dbReference type="PANTHER" id="PTHR12549">
    <property type="entry name" value="JMJC DOMAIN-CONTAINING HISTONE DEMETHYLATION PROTEIN"/>
    <property type="match status" value="1"/>
</dbReference>
<evidence type="ECO:0000256" key="5">
    <source>
        <dbReference type="ARBA" id="ARBA00023163"/>
    </source>
</evidence>
<dbReference type="InterPro" id="IPR003347">
    <property type="entry name" value="JmjC_dom"/>
</dbReference>
<dbReference type="SMART" id="SM00558">
    <property type="entry name" value="JmjC"/>
    <property type="match status" value="1"/>
</dbReference>
<keyword evidence="3" id="KW-0479">Metal-binding</keyword>
<comment type="caution">
    <text evidence="11">The sequence shown here is derived from an EMBL/GenBank/DDBJ whole genome shotgun (WGS) entry which is preliminary data.</text>
</comment>
<feature type="region of interest" description="Disordered" evidence="8">
    <location>
        <begin position="685"/>
        <end position="732"/>
    </location>
</feature>
<evidence type="ECO:0008006" key="13">
    <source>
        <dbReference type="Google" id="ProtNLM"/>
    </source>
</evidence>
<keyword evidence="7" id="KW-0862">Zinc</keyword>
<keyword evidence="6" id="KW-0539">Nucleus</keyword>
<organism evidence="11 12">
    <name type="scientific">Rhododendron simsii</name>
    <name type="common">Sims's rhododendron</name>
    <dbReference type="NCBI Taxonomy" id="118357"/>
    <lineage>
        <taxon>Eukaryota</taxon>
        <taxon>Viridiplantae</taxon>
        <taxon>Streptophyta</taxon>
        <taxon>Embryophyta</taxon>
        <taxon>Tracheophyta</taxon>
        <taxon>Spermatophyta</taxon>
        <taxon>Magnoliopsida</taxon>
        <taxon>eudicotyledons</taxon>
        <taxon>Gunneridae</taxon>
        <taxon>Pentapetalae</taxon>
        <taxon>asterids</taxon>
        <taxon>Ericales</taxon>
        <taxon>Ericaceae</taxon>
        <taxon>Ericoideae</taxon>
        <taxon>Rhodoreae</taxon>
        <taxon>Rhododendron</taxon>
    </lineage>
</organism>
<sequence>MVRDSGLGSDTAEKGEEPPPPPLLKRDVRSRESILSSVKRDVRENETGSLMCHQCQRNDKGRVVQCQNCRRKRICIPCLTKWYTGMTEEAIAEACPVCRGNCNCKSCLRAEGCAIKRKVFEKELSDDEKIRHSMYLLHLLIPFIRQFNQEQLLEKEVEAKSRGLSFAALKLQNANCSNDDRTYCNNCKTSIVDFHRSCTSCLYDLCLTCCREIRDGCLQGVQNEAIFCYIDHGLYYMHGNEPKSVSYIERVMEDIGKNLREEGEKGKKRRNRKQRVRPRNEDSSSEWKAKKNGSIPCPPKKLGGCGHGLLELRCLFPENWVSDLVKKAEDVAKLHKPYAMPRTSLQCCSCFSSLGDIYLGSSKSRKAACRENSNDNCLYCPTARDIQADLNHFQQHWVKGEPVIVSDVLEQASGLSWEPMVMWRAFRQLSNLHCRILDVTVIDCLGWSEEIINIHQFFKGYLEGRFDSYGWPQFLKLMDWPPSNSLEERLPRHAAEFINFLPFKEYTHPHNGFLNLAVKLPSTTLKPDLGPKTYIAYGFPHELGRGDSVTKLHCNMSDAVNVLTHAIEVPVTPKCLSGIQKLKKKHFYQDQCEFSENGAAGGQKVERQIFSPLNEKQSGEAVPKDGLNGVLSKKLDIGCCSALQPDKKSNGDEAEANRKTGILRSRKRKRWKMLANLQKISKQPRANIGEPDTEETNRKMERSQRSFTRKSEDGFSDAQICTGKGPEAPSNYRSGIAMEEVRNSEMVKKAQKITVEASERSDVGLSDQEESGKSAGCSTSGNSFQGLEHAEGGAVWDIFRRQDVPKLQEYLRKHLREFRHFYCSPLQQVYHPIHDQTFYLSADHKRKLKEEYGIEPWTFVQKLGDAIFIPAGCPHQIRNLKVKKIVLHAISKTVRELEWTIRFREEKRQFPMRPTRKRKIKKQAIASGGFVEPSTSGCVKPTQIEPATVKEGITEPNMVDVESRDEPLEELTRSLLDVPESRDEPSDELTQSEQDKPLDDLTRSELEVPESRDEPLNELTQLNPDLPVALDVEMEQMKPQLMGDDGVVTLKDQSGLEVKLNLDSPFAWSCRKAVHDFVSPQNVIECIHLTEEFHLLPEKHRAKEDKLEGNSFCICLAVVLYLTNDLIWHAKLDLAC</sequence>
<dbReference type="Pfam" id="PF10497">
    <property type="entry name" value="zf-4CXXC_R1"/>
    <property type="match status" value="1"/>
</dbReference>
<name>A0A834GDV1_RHOSS</name>
<proteinExistence type="inferred from homology"/>
<dbReference type="GO" id="GO:0008270">
    <property type="term" value="F:zinc ion binding"/>
    <property type="evidence" value="ECO:0007669"/>
    <property type="project" value="UniProtKB-KW"/>
</dbReference>
<dbReference type="SUPFAM" id="SSF51197">
    <property type="entry name" value="Clavaminate synthase-like"/>
    <property type="match status" value="1"/>
</dbReference>
<dbReference type="PROSITE" id="PS50089">
    <property type="entry name" value="ZF_RING_2"/>
    <property type="match status" value="1"/>
</dbReference>
<dbReference type="GO" id="GO:0000118">
    <property type="term" value="C:histone deacetylase complex"/>
    <property type="evidence" value="ECO:0007669"/>
    <property type="project" value="TreeGrafter"/>
</dbReference>
<keyword evidence="5" id="KW-0804">Transcription</keyword>
<feature type="domain" description="JmjC" evidence="10">
    <location>
        <begin position="509"/>
        <end position="913"/>
    </location>
</feature>
<evidence type="ECO:0000256" key="6">
    <source>
        <dbReference type="ARBA" id="ARBA00023242"/>
    </source>
</evidence>
<evidence type="ECO:0000256" key="1">
    <source>
        <dbReference type="ARBA" id="ARBA00004123"/>
    </source>
</evidence>
<dbReference type="PANTHER" id="PTHR12549:SF11">
    <property type="entry name" value="LYSINE-SPECIFIC DEMETHYLASE JMJ25"/>
    <property type="match status" value="1"/>
</dbReference>
<dbReference type="GO" id="GO:0032454">
    <property type="term" value="F:histone H3K9 demethylase activity"/>
    <property type="evidence" value="ECO:0007669"/>
    <property type="project" value="InterPro"/>
</dbReference>